<evidence type="ECO:0000313" key="4">
    <source>
        <dbReference type="Proteomes" id="UP001219933"/>
    </source>
</evidence>
<dbReference type="GO" id="GO:0070773">
    <property type="term" value="F:protein-N-terminal glutamine amidohydrolase activity"/>
    <property type="evidence" value="ECO:0007669"/>
    <property type="project" value="InterPro"/>
</dbReference>
<dbReference type="GO" id="GO:0030163">
    <property type="term" value="P:protein catabolic process"/>
    <property type="evidence" value="ECO:0007669"/>
    <property type="project" value="TreeGrafter"/>
</dbReference>
<organism evidence="3 4">
    <name type="scientific">Malassezia cuniculi</name>
    <dbReference type="NCBI Taxonomy" id="948313"/>
    <lineage>
        <taxon>Eukaryota</taxon>
        <taxon>Fungi</taxon>
        <taxon>Dikarya</taxon>
        <taxon>Basidiomycota</taxon>
        <taxon>Ustilaginomycotina</taxon>
        <taxon>Malasseziomycetes</taxon>
        <taxon>Malasseziales</taxon>
        <taxon>Malasseziaceae</taxon>
        <taxon>Malassezia</taxon>
    </lineage>
</organism>
<feature type="domain" description="CN hydrolase" evidence="2">
    <location>
        <begin position="3"/>
        <end position="138"/>
    </location>
</feature>
<dbReference type="SUPFAM" id="SSF56317">
    <property type="entry name" value="Carbon-nitrogen hydrolase"/>
    <property type="match status" value="1"/>
</dbReference>
<dbReference type="AlphaFoldDB" id="A0AAF0EXZ0"/>
<evidence type="ECO:0000259" key="2">
    <source>
        <dbReference type="Pfam" id="PF00795"/>
    </source>
</evidence>
<dbReference type="InterPro" id="IPR036526">
    <property type="entry name" value="C-N_Hydrolase_sf"/>
</dbReference>
<reference evidence="3" key="1">
    <citation type="submission" date="2023-03" db="EMBL/GenBank/DDBJ databases">
        <title>Mating type loci evolution in Malassezia.</title>
        <authorList>
            <person name="Coelho M.A."/>
        </authorList>
    </citation>
    <scope>NUCLEOTIDE SEQUENCE</scope>
    <source>
        <strain evidence="3">CBS 11721</strain>
    </source>
</reference>
<dbReference type="Pfam" id="PF00795">
    <property type="entry name" value="CN_hydrolase"/>
    <property type="match status" value="1"/>
</dbReference>
<gene>
    <name evidence="3" type="ORF">MCUN1_001514</name>
</gene>
<name>A0AAF0EXZ0_9BASI</name>
<proteinExistence type="predicted"/>
<dbReference type="Gene3D" id="3.60.110.10">
    <property type="entry name" value="Carbon-nitrogen hydrolase"/>
    <property type="match status" value="1"/>
</dbReference>
<protein>
    <recommendedName>
        <fullName evidence="2">CN hydrolase domain-containing protein</fullName>
    </recommendedName>
</protein>
<dbReference type="InterPro" id="IPR039703">
    <property type="entry name" value="Nta1"/>
</dbReference>
<dbReference type="Proteomes" id="UP001219933">
    <property type="component" value="Chromosome 2"/>
</dbReference>
<dbReference type="PANTHER" id="PTHR11750">
    <property type="entry name" value="PROTEIN N-TERMINAL AMIDASE"/>
    <property type="match status" value="1"/>
</dbReference>
<feature type="region of interest" description="Disordered" evidence="1">
    <location>
        <begin position="50"/>
        <end position="72"/>
    </location>
</feature>
<accession>A0AAF0EXZ0</accession>
<keyword evidence="4" id="KW-1185">Reference proteome</keyword>
<evidence type="ECO:0000313" key="3">
    <source>
        <dbReference type="EMBL" id="WFD34673.1"/>
    </source>
</evidence>
<sequence>MCLSGYMFDSLRDIEPYLEAPNSGQGPTLALAREISTKHGAYVAAGFAQRGDDVKEPERPPRDMRSHVDDPKAAAHRARVHGKAFNAAMLVAPDGSLVKIFRKHFLYEADTTWSDEGPGFEYVDTPLGRMCVAICMDMNPYCMYAPFEGFELATFCREESVDVLVVCTAWLHPDSDEAAPVVCDKPSSAMLWYWAVRLSPMHGRDARTVICNRIGKERTTLFGGSSAVFVHTPDGVRVAGATGEGTPTALELEC</sequence>
<evidence type="ECO:0000256" key="1">
    <source>
        <dbReference type="SAM" id="MobiDB-lite"/>
    </source>
</evidence>
<dbReference type="GO" id="GO:0008418">
    <property type="term" value="F:protein-N-terminal asparagine amidohydrolase activity"/>
    <property type="evidence" value="ECO:0007669"/>
    <property type="project" value="InterPro"/>
</dbReference>
<dbReference type="InterPro" id="IPR003010">
    <property type="entry name" value="C-N_Hydrolase"/>
</dbReference>
<dbReference type="PANTHER" id="PTHR11750:SF26">
    <property type="entry name" value="PROTEIN N-TERMINAL AMIDASE"/>
    <property type="match status" value="1"/>
</dbReference>
<dbReference type="EMBL" id="CP119878">
    <property type="protein sequence ID" value="WFD34673.1"/>
    <property type="molecule type" value="Genomic_DNA"/>
</dbReference>